<dbReference type="EMBL" id="JH921429">
    <property type="protein sequence ID" value="EKD20673.1"/>
    <property type="molecule type" value="Genomic_DNA"/>
</dbReference>
<evidence type="ECO:0000313" key="3">
    <source>
        <dbReference type="Proteomes" id="UP000006753"/>
    </source>
</evidence>
<feature type="compositionally biased region" description="Basic and acidic residues" evidence="1">
    <location>
        <begin position="75"/>
        <end position="89"/>
    </location>
</feature>
<feature type="compositionally biased region" description="Low complexity" evidence="1">
    <location>
        <begin position="137"/>
        <end position="155"/>
    </location>
</feature>
<reference evidence="2 3" key="1">
    <citation type="journal article" date="2012" name="BMC Genomics">
        <title>Sequencing the genome of Marssonina brunnea reveals fungus-poplar co-evolution.</title>
        <authorList>
            <person name="Zhu S."/>
            <person name="Cao Y.-Z."/>
            <person name="Jiang C."/>
            <person name="Tan B.-Y."/>
            <person name="Wang Z."/>
            <person name="Feng S."/>
            <person name="Zhang L."/>
            <person name="Su X.-H."/>
            <person name="Brejova B."/>
            <person name="Vinar T."/>
            <person name="Xu M."/>
            <person name="Wang M.-X."/>
            <person name="Zhang S.-G."/>
            <person name="Huang M.-R."/>
            <person name="Wu R."/>
            <person name="Zhou Y."/>
        </authorList>
    </citation>
    <scope>NUCLEOTIDE SEQUENCE [LARGE SCALE GENOMIC DNA]</scope>
    <source>
        <strain evidence="2 3">MB_m1</strain>
    </source>
</reference>
<dbReference type="STRING" id="1072389.K1XJ18"/>
<accession>K1XJ18</accession>
<dbReference type="HOGENOM" id="CLU_012261_1_0_1"/>
<keyword evidence="3" id="KW-1185">Reference proteome</keyword>
<dbReference type="OMA" id="QILNMPF"/>
<dbReference type="eggNOG" id="ENOG502S08D">
    <property type="taxonomic scope" value="Eukaryota"/>
</dbReference>
<dbReference type="Proteomes" id="UP000006753">
    <property type="component" value="Unassembled WGS sequence"/>
</dbReference>
<gene>
    <name evidence="2" type="ORF">MBM_01355</name>
</gene>
<feature type="region of interest" description="Disordered" evidence="1">
    <location>
        <begin position="1"/>
        <end position="41"/>
    </location>
</feature>
<dbReference type="RefSeq" id="XP_007289244.1">
    <property type="nucleotide sequence ID" value="XM_007289182.1"/>
</dbReference>
<feature type="compositionally biased region" description="Polar residues" evidence="1">
    <location>
        <begin position="443"/>
        <end position="452"/>
    </location>
</feature>
<dbReference type="KEGG" id="mbe:MBM_01355"/>
<evidence type="ECO:0000256" key="1">
    <source>
        <dbReference type="SAM" id="MobiDB-lite"/>
    </source>
</evidence>
<feature type="region of interest" description="Disordered" evidence="1">
    <location>
        <begin position="440"/>
        <end position="496"/>
    </location>
</feature>
<dbReference type="AlphaFoldDB" id="K1XJ18"/>
<name>K1XJ18_MARBU</name>
<dbReference type="OrthoDB" id="419770at2759"/>
<dbReference type="InParanoid" id="K1XJ18"/>
<dbReference type="GeneID" id="18757290"/>
<evidence type="ECO:0000313" key="2">
    <source>
        <dbReference type="EMBL" id="EKD20673.1"/>
    </source>
</evidence>
<protein>
    <submittedName>
        <fullName evidence="2">Uncharacterized protein</fullName>
    </submittedName>
</protein>
<organism evidence="2 3">
    <name type="scientific">Marssonina brunnea f. sp. multigermtubi (strain MB_m1)</name>
    <name type="common">Marssonina leaf spot fungus</name>
    <dbReference type="NCBI Taxonomy" id="1072389"/>
    <lineage>
        <taxon>Eukaryota</taxon>
        <taxon>Fungi</taxon>
        <taxon>Dikarya</taxon>
        <taxon>Ascomycota</taxon>
        <taxon>Pezizomycotina</taxon>
        <taxon>Leotiomycetes</taxon>
        <taxon>Helotiales</taxon>
        <taxon>Drepanopezizaceae</taxon>
        <taxon>Drepanopeziza</taxon>
    </lineage>
</organism>
<feature type="region of interest" description="Disordered" evidence="1">
    <location>
        <begin position="75"/>
        <end position="179"/>
    </location>
</feature>
<sequence>MFSNGSHTLPRGFRYQEPKTPEIPFSEPCQPPPPPPPRQRLKVRRSNATSLLNVSTQQFLASVAAEDMPVPTIEIADRDDLGMPDREQLSIDTSALLPPSCGPAPKTPVPMLSLETAQRRPDWSMSASPADEYARPSSSLSDTSYYSDDSFYSGSRASRPSDDGNCTSPEPDISDPFTFPVPKRKIKAAIQEDTFQAPTSTLNHKIRSKARSDAPWSKDQSAHLWTTYMLYLQDPTVTPFRISAGAVPPEGVCHRVAREARRSWKGQKVSSTVPVIHRQSRMISSSALADSDSPTPTVESPKVYGAWPHASAATRHHLREMCRKTNDMAVSRYRHHQSPVPTPFTRVPGRSRTCAPPRPSPFGAHLDSSFRTKEIALSLTTSTAESMQPDGPLAQLAAEPVNIRRLFVPHEEIKLSSSAASRATLGQSKVRRLASPFVARTYGPSSSKTVDSCASRPEPPRTQSDTSGSLGSPLHLNQPRSLNGTQKRRAQHDLEDELSPIVRPSILNEQLFGLPLDNSRRVRSRGFSLGNEALRYRESGFLHRSPPFRFPGIANAESLNPQPSDPTSTAEPAKLLSCAEIGPQLGSPFSESGPSNTFPRRLFQDSSATIKRPAFATMHQTRHSIESFDFGSGTGPSLQSRLETLDTKLKEIREREAAAKHLR</sequence>
<proteinExistence type="predicted"/>
<feature type="region of interest" description="Disordered" evidence="1">
    <location>
        <begin position="335"/>
        <end position="355"/>
    </location>
</feature>
<feature type="compositionally biased region" description="Pro residues" evidence="1">
    <location>
        <begin position="29"/>
        <end position="38"/>
    </location>
</feature>
<feature type="compositionally biased region" description="Polar residues" evidence="1">
    <location>
        <begin position="461"/>
        <end position="470"/>
    </location>
</feature>